<organism evidence="2 3">
    <name type="scientific">Cichlidogyrus casuarinus</name>
    <dbReference type="NCBI Taxonomy" id="1844966"/>
    <lineage>
        <taxon>Eukaryota</taxon>
        <taxon>Metazoa</taxon>
        <taxon>Spiralia</taxon>
        <taxon>Lophotrochozoa</taxon>
        <taxon>Platyhelminthes</taxon>
        <taxon>Monogenea</taxon>
        <taxon>Monopisthocotylea</taxon>
        <taxon>Dactylogyridea</taxon>
        <taxon>Ancyrocephalidae</taxon>
        <taxon>Cichlidogyrus</taxon>
    </lineage>
</organism>
<feature type="binding site" evidence="1">
    <location>
        <position position="126"/>
    </location>
    <ligand>
        <name>Mg(2+)</name>
        <dbReference type="ChEBI" id="CHEBI:18420"/>
        <label>1</label>
    </ligand>
</feature>
<accession>A0ABD2Q642</accession>
<dbReference type="InterPro" id="IPR036705">
    <property type="entry name" value="Ribosyl_crysJ1_sf"/>
</dbReference>
<dbReference type="Pfam" id="PF03747">
    <property type="entry name" value="ADP_ribosyl_GH"/>
    <property type="match status" value="1"/>
</dbReference>
<feature type="binding site" evidence="1">
    <location>
        <position position="129"/>
    </location>
    <ligand>
        <name>Mg(2+)</name>
        <dbReference type="ChEBI" id="CHEBI:18420"/>
        <label>1</label>
    </ligand>
</feature>
<sequence length="170" mass="19485">MEFLKTVKKKLNETKGNILRYYKQVAVDVEKIDLIDQFTANFNKYLDYFNEYFDEKFEYYLSSDQEWCVERIQKDFGNDVVAHRSVLTALLVFLTAITTSRVSALEEINKSLVLRCIYRSIILGGDTDTIASMAASLAGAYCGFSEDEFPSHLVMICESPDSIENLLLKL</sequence>
<reference evidence="2 3" key="1">
    <citation type="submission" date="2024-11" db="EMBL/GenBank/DDBJ databases">
        <title>Adaptive evolution of stress response genes in parasites aligns with host niche diversity.</title>
        <authorList>
            <person name="Hahn C."/>
            <person name="Resl P."/>
        </authorList>
    </citation>
    <scope>NUCLEOTIDE SEQUENCE [LARGE SCALE GENOMIC DNA]</scope>
    <source>
        <strain evidence="2">EGGRZ-B1_66</strain>
        <tissue evidence="2">Body</tissue>
    </source>
</reference>
<dbReference type="AlphaFoldDB" id="A0ABD2Q642"/>
<evidence type="ECO:0000313" key="2">
    <source>
        <dbReference type="EMBL" id="KAL3314913.1"/>
    </source>
</evidence>
<name>A0ABD2Q642_9PLAT</name>
<dbReference type="EMBL" id="JBJKFK010000872">
    <property type="protein sequence ID" value="KAL3314913.1"/>
    <property type="molecule type" value="Genomic_DNA"/>
</dbReference>
<keyword evidence="1" id="KW-0479">Metal-binding</keyword>
<evidence type="ECO:0000256" key="1">
    <source>
        <dbReference type="PIRSR" id="PIRSR605502-1"/>
    </source>
</evidence>
<feature type="binding site" evidence="1">
    <location>
        <position position="128"/>
    </location>
    <ligand>
        <name>Mg(2+)</name>
        <dbReference type="ChEBI" id="CHEBI:18420"/>
        <label>1</label>
    </ligand>
</feature>
<proteinExistence type="predicted"/>
<protein>
    <submittedName>
        <fullName evidence="2">ADP-ribose glycohydrolase ARH3</fullName>
    </submittedName>
</protein>
<keyword evidence="1" id="KW-0460">Magnesium</keyword>
<comment type="caution">
    <text evidence="2">The sequence shown here is derived from an EMBL/GenBank/DDBJ whole genome shotgun (WGS) entry which is preliminary data.</text>
</comment>
<dbReference type="Proteomes" id="UP001626550">
    <property type="component" value="Unassembled WGS sequence"/>
</dbReference>
<dbReference type="InterPro" id="IPR005502">
    <property type="entry name" value="Ribosyl_crysJ1"/>
</dbReference>
<evidence type="ECO:0000313" key="3">
    <source>
        <dbReference type="Proteomes" id="UP001626550"/>
    </source>
</evidence>
<dbReference type="SUPFAM" id="SSF101478">
    <property type="entry name" value="ADP-ribosylglycohydrolase"/>
    <property type="match status" value="1"/>
</dbReference>
<comment type="cofactor">
    <cofactor evidence="1">
        <name>Mg(2+)</name>
        <dbReference type="ChEBI" id="CHEBI:18420"/>
    </cofactor>
    <text evidence="1">Binds 2 magnesium ions per subunit.</text>
</comment>
<dbReference type="Gene3D" id="1.10.4080.10">
    <property type="entry name" value="ADP-ribosylation/Crystallin J1"/>
    <property type="match status" value="1"/>
</dbReference>
<keyword evidence="3" id="KW-1185">Reference proteome</keyword>
<gene>
    <name evidence="2" type="primary">ADPRHL2</name>
    <name evidence="2" type="ORF">Ciccas_006457</name>
</gene>